<gene>
    <name evidence="1" type="ORF">BO71DRAFT_396194</name>
</gene>
<sequence>MLDFYAVFLPSYAYASGPGNIWAGSKERRAREQYNCLLSHSIYKSTCNAWIAILTSVTLKGL</sequence>
<proteinExistence type="predicted"/>
<dbReference type="EMBL" id="KZ825825">
    <property type="protein sequence ID" value="PYH97369.1"/>
    <property type="molecule type" value="Genomic_DNA"/>
</dbReference>
<evidence type="ECO:0000313" key="1">
    <source>
        <dbReference type="EMBL" id="PYH97369.1"/>
    </source>
</evidence>
<organism evidence="1 2">
    <name type="scientific">Aspergillus ellipticus CBS 707.79</name>
    <dbReference type="NCBI Taxonomy" id="1448320"/>
    <lineage>
        <taxon>Eukaryota</taxon>
        <taxon>Fungi</taxon>
        <taxon>Dikarya</taxon>
        <taxon>Ascomycota</taxon>
        <taxon>Pezizomycotina</taxon>
        <taxon>Eurotiomycetes</taxon>
        <taxon>Eurotiomycetidae</taxon>
        <taxon>Eurotiales</taxon>
        <taxon>Aspergillaceae</taxon>
        <taxon>Aspergillus</taxon>
        <taxon>Aspergillus subgen. Circumdati</taxon>
    </lineage>
</organism>
<dbReference type="Proteomes" id="UP000247810">
    <property type="component" value="Unassembled WGS sequence"/>
</dbReference>
<keyword evidence="2" id="KW-1185">Reference proteome</keyword>
<reference evidence="1 2" key="1">
    <citation type="submission" date="2018-02" db="EMBL/GenBank/DDBJ databases">
        <title>The genomes of Aspergillus section Nigri reveals drivers in fungal speciation.</title>
        <authorList>
            <consortium name="DOE Joint Genome Institute"/>
            <person name="Vesth T.C."/>
            <person name="Nybo J."/>
            <person name="Theobald S."/>
            <person name="Brandl J."/>
            <person name="Frisvad J.C."/>
            <person name="Nielsen K.F."/>
            <person name="Lyhne E.K."/>
            <person name="Kogle M.E."/>
            <person name="Kuo A."/>
            <person name="Riley R."/>
            <person name="Clum A."/>
            <person name="Nolan M."/>
            <person name="Lipzen A."/>
            <person name="Salamov A."/>
            <person name="Henrissat B."/>
            <person name="Wiebenga A."/>
            <person name="De vries R.P."/>
            <person name="Grigoriev I.V."/>
            <person name="Mortensen U.H."/>
            <person name="Andersen M.R."/>
            <person name="Baker S.E."/>
        </authorList>
    </citation>
    <scope>NUCLEOTIDE SEQUENCE [LARGE SCALE GENOMIC DNA]</scope>
    <source>
        <strain evidence="1 2">CBS 707.79</strain>
    </source>
</reference>
<dbReference type="VEuPathDB" id="FungiDB:BO71DRAFT_396194"/>
<accession>A0A319DJ25</accession>
<protein>
    <submittedName>
        <fullName evidence="1">Uncharacterized protein</fullName>
    </submittedName>
</protein>
<dbReference type="AlphaFoldDB" id="A0A319DJ25"/>
<name>A0A319DJ25_9EURO</name>
<evidence type="ECO:0000313" key="2">
    <source>
        <dbReference type="Proteomes" id="UP000247810"/>
    </source>
</evidence>